<dbReference type="PANTHER" id="PTHR36488:SF8">
    <property type="entry name" value="CASP-LIKE PROTEIN 1U1"/>
    <property type="match status" value="1"/>
</dbReference>
<sequence length="165" mass="17919">MAMSQRATAILATRLIALIATLIAAVVMASSHEKGSIFGAISYEAKYSDTPAFKYFVIANVVVTIYGFLVLFLPSESQLWRLVLVFDLVLTMLLVSSISAALAIAQVGKKGNSHAGWLPVCNQIPKYCSQTTAALVAGFVGLVVYFLLVCYSIHRDLDPFLVRKN</sequence>
<comment type="subunit">
    <text evidence="3 8">Homodimer and heterodimers.</text>
</comment>
<feature type="domain" description="Casparian strip membrane protein" evidence="10">
    <location>
        <begin position="7"/>
        <end position="143"/>
    </location>
</feature>
<evidence type="ECO:0000259" key="10">
    <source>
        <dbReference type="Pfam" id="PF04535"/>
    </source>
</evidence>
<evidence type="ECO:0000313" key="11">
    <source>
        <dbReference type="EMBL" id="CAI0554282.1"/>
    </source>
</evidence>
<comment type="caution">
    <text evidence="8">Lacks conserved residue(s) required for the propagation of feature annotation.</text>
</comment>
<evidence type="ECO:0000256" key="1">
    <source>
        <dbReference type="ARBA" id="ARBA00004651"/>
    </source>
</evidence>
<comment type="subcellular location">
    <subcellularLocation>
        <location evidence="1 8">Cell membrane</location>
        <topology evidence="1 8">Multi-pass membrane protein</topology>
    </subcellularLocation>
</comment>
<dbReference type="Pfam" id="PF04535">
    <property type="entry name" value="CASP_dom"/>
    <property type="match status" value="1"/>
</dbReference>
<keyword evidence="9" id="KW-0732">Signal</keyword>
<keyword evidence="12" id="KW-1185">Reference proteome</keyword>
<reference evidence="11" key="1">
    <citation type="submission" date="2022-08" db="EMBL/GenBank/DDBJ databases">
        <authorList>
            <person name="Gutierrez-Valencia J."/>
        </authorList>
    </citation>
    <scope>NUCLEOTIDE SEQUENCE</scope>
</reference>
<feature type="transmembrane region" description="Helical" evidence="8">
    <location>
        <begin position="133"/>
        <end position="154"/>
    </location>
</feature>
<evidence type="ECO:0000256" key="9">
    <source>
        <dbReference type="SAM" id="SignalP"/>
    </source>
</evidence>
<dbReference type="Proteomes" id="UP001154282">
    <property type="component" value="Unassembled WGS sequence"/>
</dbReference>
<keyword evidence="6 8" id="KW-1133">Transmembrane helix</keyword>
<feature type="signal peptide" evidence="9">
    <location>
        <begin position="1"/>
        <end position="29"/>
    </location>
</feature>
<evidence type="ECO:0000256" key="4">
    <source>
        <dbReference type="ARBA" id="ARBA00022475"/>
    </source>
</evidence>
<dbReference type="PANTHER" id="PTHR36488">
    <property type="entry name" value="CASP-LIKE PROTEIN 1U1"/>
    <property type="match status" value="1"/>
</dbReference>
<evidence type="ECO:0000256" key="7">
    <source>
        <dbReference type="ARBA" id="ARBA00023136"/>
    </source>
</evidence>
<protein>
    <recommendedName>
        <fullName evidence="8">CASP-like protein</fullName>
    </recommendedName>
</protein>
<dbReference type="InterPro" id="IPR006702">
    <property type="entry name" value="CASP_dom"/>
</dbReference>
<keyword evidence="7 8" id="KW-0472">Membrane</keyword>
<organism evidence="11 12">
    <name type="scientific">Linum tenue</name>
    <dbReference type="NCBI Taxonomy" id="586396"/>
    <lineage>
        <taxon>Eukaryota</taxon>
        <taxon>Viridiplantae</taxon>
        <taxon>Streptophyta</taxon>
        <taxon>Embryophyta</taxon>
        <taxon>Tracheophyta</taxon>
        <taxon>Spermatophyta</taxon>
        <taxon>Magnoliopsida</taxon>
        <taxon>eudicotyledons</taxon>
        <taxon>Gunneridae</taxon>
        <taxon>Pentapetalae</taxon>
        <taxon>rosids</taxon>
        <taxon>fabids</taxon>
        <taxon>Malpighiales</taxon>
        <taxon>Linaceae</taxon>
        <taxon>Linum</taxon>
    </lineage>
</organism>
<evidence type="ECO:0000256" key="6">
    <source>
        <dbReference type="ARBA" id="ARBA00022989"/>
    </source>
</evidence>
<name>A0AAV0R9F1_9ROSI</name>
<gene>
    <name evidence="11" type="ORF">LITE_LOCUS47137</name>
</gene>
<feature type="transmembrane region" description="Helical" evidence="8">
    <location>
        <begin position="53"/>
        <end position="73"/>
    </location>
</feature>
<evidence type="ECO:0000256" key="2">
    <source>
        <dbReference type="ARBA" id="ARBA00007651"/>
    </source>
</evidence>
<dbReference type="GO" id="GO:0005886">
    <property type="term" value="C:plasma membrane"/>
    <property type="evidence" value="ECO:0007669"/>
    <property type="project" value="UniProtKB-SubCell"/>
</dbReference>
<dbReference type="EMBL" id="CAMGYJ010000010">
    <property type="protein sequence ID" value="CAI0554282.1"/>
    <property type="molecule type" value="Genomic_DNA"/>
</dbReference>
<keyword evidence="5 8" id="KW-0812">Transmembrane</keyword>
<dbReference type="InterPro" id="IPR006459">
    <property type="entry name" value="CASP/CASPL"/>
</dbReference>
<comment type="caution">
    <text evidence="11">The sequence shown here is derived from an EMBL/GenBank/DDBJ whole genome shotgun (WGS) entry which is preliminary data.</text>
</comment>
<evidence type="ECO:0000256" key="3">
    <source>
        <dbReference type="ARBA" id="ARBA00011489"/>
    </source>
</evidence>
<dbReference type="NCBIfam" id="TIGR01569">
    <property type="entry name" value="A_tha_TIGR01569"/>
    <property type="match status" value="1"/>
</dbReference>
<accession>A0AAV0R9F1</accession>
<dbReference type="AlphaFoldDB" id="A0AAV0R9F1"/>
<feature type="transmembrane region" description="Helical" evidence="8">
    <location>
        <begin position="85"/>
        <end position="108"/>
    </location>
</feature>
<evidence type="ECO:0000313" key="12">
    <source>
        <dbReference type="Proteomes" id="UP001154282"/>
    </source>
</evidence>
<evidence type="ECO:0000256" key="5">
    <source>
        <dbReference type="ARBA" id="ARBA00022692"/>
    </source>
</evidence>
<evidence type="ECO:0000256" key="8">
    <source>
        <dbReference type="RuleBase" id="RU361233"/>
    </source>
</evidence>
<keyword evidence="4 8" id="KW-1003">Cell membrane</keyword>
<proteinExistence type="inferred from homology"/>
<feature type="chain" id="PRO_5043359259" description="CASP-like protein" evidence="9">
    <location>
        <begin position="30"/>
        <end position="165"/>
    </location>
</feature>
<dbReference type="InterPro" id="IPR044173">
    <property type="entry name" value="CASPL"/>
</dbReference>
<comment type="similarity">
    <text evidence="2 8">Belongs to the Casparian strip membrane proteins (CASP) family.</text>
</comment>